<dbReference type="SMART" id="SM00448">
    <property type="entry name" value="REC"/>
    <property type="match status" value="1"/>
</dbReference>
<dbReference type="Gene3D" id="3.40.50.2300">
    <property type="match status" value="1"/>
</dbReference>
<evidence type="ECO:0000256" key="1">
    <source>
        <dbReference type="PROSITE-ProRule" id="PRU00169"/>
    </source>
</evidence>
<dbReference type="Pfam" id="PF00072">
    <property type="entry name" value="Response_reg"/>
    <property type="match status" value="1"/>
</dbReference>
<dbReference type="Pfam" id="PF00563">
    <property type="entry name" value="EAL"/>
    <property type="match status" value="1"/>
</dbReference>
<feature type="domain" description="EAL" evidence="3">
    <location>
        <begin position="136"/>
        <end position="387"/>
    </location>
</feature>
<keyword evidence="5" id="KW-1185">Reference proteome</keyword>
<comment type="caution">
    <text evidence="4">The sequence shown here is derived from an EMBL/GenBank/DDBJ whole genome shotgun (WGS) entry which is preliminary data.</text>
</comment>
<dbReference type="Gene3D" id="3.20.20.450">
    <property type="entry name" value="EAL domain"/>
    <property type="match status" value="1"/>
</dbReference>
<feature type="modified residue" description="4-aspartylphosphate" evidence="1">
    <location>
        <position position="51"/>
    </location>
</feature>
<feature type="domain" description="Response regulatory" evidence="2">
    <location>
        <begin position="2"/>
        <end position="121"/>
    </location>
</feature>
<dbReference type="GO" id="GO:0071111">
    <property type="term" value="F:cyclic-guanylate-specific phosphodiesterase activity"/>
    <property type="evidence" value="ECO:0007669"/>
    <property type="project" value="InterPro"/>
</dbReference>
<protein>
    <recommendedName>
        <fullName evidence="6">EAL domain-containing protein</fullName>
    </recommendedName>
</protein>
<dbReference type="InterPro" id="IPR035919">
    <property type="entry name" value="EAL_sf"/>
</dbReference>
<dbReference type="InterPro" id="IPR001789">
    <property type="entry name" value="Sig_transdc_resp-reg_receiver"/>
</dbReference>
<dbReference type="InterPro" id="IPR050706">
    <property type="entry name" value="Cyclic-di-GMP_PDE-like"/>
</dbReference>
<dbReference type="SMART" id="SM00052">
    <property type="entry name" value="EAL"/>
    <property type="match status" value="1"/>
</dbReference>
<dbReference type="RefSeq" id="WP_200386945.1">
    <property type="nucleotide sequence ID" value="NZ_NRSD01000004.1"/>
</dbReference>
<dbReference type="InterPro" id="IPR011006">
    <property type="entry name" value="CheY-like_superfamily"/>
</dbReference>
<evidence type="ECO:0000313" key="5">
    <source>
        <dbReference type="Proteomes" id="UP001138802"/>
    </source>
</evidence>
<dbReference type="SUPFAM" id="SSF141868">
    <property type="entry name" value="EAL domain-like"/>
    <property type="match status" value="1"/>
</dbReference>
<dbReference type="PROSITE" id="PS50110">
    <property type="entry name" value="RESPONSE_REGULATORY"/>
    <property type="match status" value="1"/>
</dbReference>
<gene>
    <name evidence="4" type="ORF">CKO25_05660</name>
</gene>
<sequence>MRLMCLDDDPRIEAVLGRFLKRFGHAVDFHVSVISFKAALASDLPELVLLDLDLGRENGIDVIHWLAETHPGMPVVLLSGHGDNLLDTARRIARSTGIQVLGAVSKTRMVKELPAILIKGVTAAWQQRGQDPQAGAAFTREDLARQIRSGGIVAHFQPIVSPADGQLRGAEVLVRLQLPNGQIISAAEFIPLAESSGLIDEVTENLFERLLGSREMLALSGVAFIAVNLSPLILQQERALVLVRRLVDGFAAICSVKIEMTESAATAYPDVLRSVAAQIHLMGASLAIDDFGIGYSSMRALAELPFDTLKIDLSFVSEMFASPKALRLLRAMISFGQALELQVVAEGVETEAQRQLLIEAGVDLAQGYLFGKPMTAEALANTFSTRRPS</sequence>
<dbReference type="CDD" id="cd01948">
    <property type="entry name" value="EAL"/>
    <property type="match status" value="1"/>
</dbReference>
<dbReference type="InterPro" id="IPR001633">
    <property type="entry name" value="EAL_dom"/>
</dbReference>
<dbReference type="PANTHER" id="PTHR33121">
    <property type="entry name" value="CYCLIC DI-GMP PHOSPHODIESTERASE PDEF"/>
    <property type="match status" value="1"/>
</dbReference>
<accession>A0A9X0WG88</accession>
<dbReference type="Proteomes" id="UP001138802">
    <property type="component" value="Unassembled WGS sequence"/>
</dbReference>
<dbReference type="PANTHER" id="PTHR33121:SF71">
    <property type="entry name" value="OXYGEN SENSOR PROTEIN DOSP"/>
    <property type="match status" value="1"/>
</dbReference>
<dbReference type="EMBL" id="NRSD01000004">
    <property type="protein sequence ID" value="MBK1644146.1"/>
    <property type="molecule type" value="Genomic_DNA"/>
</dbReference>
<dbReference type="PROSITE" id="PS50883">
    <property type="entry name" value="EAL"/>
    <property type="match status" value="1"/>
</dbReference>
<proteinExistence type="predicted"/>
<dbReference type="SUPFAM" id="SSF52172">
    <property type="entry name" value="CheY-like"/>
    <property type="match status" value="1"/>
</dbReference>
<keyword evidence="1" id="KW-0597">Phosphoprotein</keyword>
<evidence type="ECO:0000259" key="3">
    <source>
        <dbReference type="PROSITE" id="PS50883"/>
    </source>
</evidence>
<dbReference type="GO" id="GO:0000160">
    <property type="term" value="P:phosphorelay signal transduction system"/>
    <property type="evidence" value="ECO:0007669"/>
    <property type="project" value="InterPro"/>
</dbReference>
<name>A0A9X0WG88_9GAMM</name>
<evidence type="ECO:0008006" key="6">
    <source>
        <dbReference type="Google" id="ProtNLM"/>
    </source>
</evidence>
<evidence type="ECO:0000259" key="2">
    <source>
        <dbReference type="PROSITE" id="PS50110"/>
    </source>
</evidence>
<dbReference type="AlphaFoldDB" id="A0A9X0WG88"/>
<reference evidence="4 5" key="1">
    <citation type="journal article" date="2020" name="Microorganisms">
        <title>Osmotic Adaptation and Compatible Solute Biosynthesis of Phototrophic Bacteria as Revealed from Genome Analyses.</title>
        <authorList>
            <person name="Imhoff J.F."/>
            <person name="Rahn T."/>
            <person name="Kunzel S."/>
            <person name="Keller A."/>
            <person name="Neulinger S.C."/>
        </authorList>
    </citation>
    <scope>NUCLEOTIDE SEQUENCE [LARGE SCALE GENOMIC DNA]</scope>
    <source>
        <strain evidence="4 5">DSM 21303</strain>
    </source>
</reference>
<dbReference type="CDD" id="cd00156">
    <property type="entry name" value="REC"/>
    <property type="match status" value="1"/>
</dbReference>
<evidence type="ECO:0000313" key="4">
    <source>
        <dbReference type="EMBL" id="MBK1644146.1"/>
    </source>
</evidence>
<organism evidence="4 5">
    <name type="scientific">Thiocapsa imhoffii</name>
    <dbReference type="NCBI Taxonomy" id="382777"/>
    <lineage>
        <taxon>Bacteria</taxon>
        <taxon>Pseudomonadati</taxon>
        <taxon>Pseudomonadota</taxon>
        <taxon>Gammaproteobacteria</taxon>
        <taxon>Chromatiales</taxon>
        <taxon>Chromatiaceae</taxon>
        <taxon>Thiocapsa</taxon>
    </lineage>
</organism>